<dbReference type="SUPFAM" id="SSF50978">
    <property type="entry name" value="WD40 repeat-like"/>
    <property type="match status" value="1"/>
</dbReference>
<proteinExistence type="predicted"/>
<dbReference type="InterPro" id="IPR036322">
    <property type="entry name" value="WD40_repeat_dom_sf"/>
</dbReference>
<evidence type="ECO:0000256" key="1">
    <source>
        <dbReference type="PROSITE-ProRule" id="PRU00221"/>
    </source>
</evidence>
<evidence type="ECO:0000313" key="2">
    <source>
        <dbReference type="EMBL" id="BBG95447.1"/>
    </source>
</evidence>
<dbReference type="GO" id="GO:0003714">
    <property type="term" value="F:transcription corepressor activity"/>
    <property type="evidence" value="ECO:0007669"/>
    <property type="project" value="InterPro"/>
</dbReference>
<feature type="repeat" description="WD" evidence="1">
    <location>
        <begin position="27"/>
        <end position="68"/>
    </location>
</feature>
<dbReference type="AlphaFoldDB" id="A0A4Y1QUG2"/>
<reference evidence="2" key="1">
    <citation type="journal article" date="2019" name="Science">
        <title>Mutation of a bHLH transcription factor allowed almond domestication.</title>
        <authorList>
            <person name="Sanchez-Perez R."/>
            <person name="Pavan S."/>
            <person name="Mazzeo R."/>
            <person name="Moldovan C."/>
            <person name="Aiese Cigliano R."/>
            <person name="Del Cueto J."/>
            <person name="Ricciardi F."/>
            <person name="Lotti C."/>
            <person name="Ricciardi L."/>
            <person name="Dicenta F."/>
            <person name="Lopez-Marques R.L."/>
            <person name="Lindberg Moller B."/>
        </authorList>
    </citation>
    <scope>NUCLEOTIDE SEQUENCE</scope>
</reference>
<dbReference type="InterPro" id="IPR001680">
    <property type="entry name" value="WD40_rpt"/>
</dbReference>
<dbReference type="InterPro" id="IPR015943">
    <property type="entry name" value="WD40/YVTN_repeat-like_dom_sf"/>
</dbReference>
<dbReference type="PANTHER" id="PTHR44376:SF5">
    <property type="entry name" value="TRANSCRIPTIONAL COREPRESSOR LEUNIG ISOFORM X1"/>
    <property type="match status" value="1"/>
</dbReference>
<dbReference type="SMART" id="SM00320">
    <property type="entry name" value="WD40"/>
    <property type="match status" value="3"/>
</dbReference>
<dbReference type="EMBL" id="AP019297">
    <property type="protein sequence ID" value="BBG95447.1"/>
    <property type="molecule type" value="Genomic_DNA"/>
</dbReference>
<protein>
    <submittedName>
        <fullName evidence="2">LisH dimerisation motif</fullName>
    </submittedName>
</protein>
<dbReference type="Gene3D" id="2.130.10.10">
    <property type="entry name" value="YVTN repeat-like/Quinoprotein amine dehydrogenase"/>
    <property type="match status" value="2"/>
</dbReference>
<dbReference type="InterPro" id="IPR044716">
    <property type="entry name" value="LEUNIG-like"/>
</dbReference>
<dbReference type="PROSITE" id="PS50082">
    <property type="entry name" value="WD_REPEATS_2"/>
    <property type="match status" value="2"/>
</dbReference>
<keyword evidence="1" id="KW-0853">WD repeat</keyword>
<feature type="repeat" description="WD" evidence="1">
    <location>
        <begin position="72"/>
        <end position="88"/>
    </location>
</feature>
<accession>A0A4Y1QUG2</accession>
<dbReference type="Pfam" id="PF00400">
    <property type="entry name" value="WD40"/>
    <property type="match status" value="4"/>
</dbReference>
<sequence>MSLLSFTLRAQNMNLTLGFTSTEVHSVKASTSKVTSCHFSSDGKFLASGGHDKKAVLWYTDTLKSKHATSRLATSSFDKTVRVWDADNPGYSLRTFMGHSAFVMSFDFHPNKDDLICSCDSMVRYATGVLTMAAAQMRFQPHHGRFLAAAADNVVSILDVETQACRHSLQGQTKPVHSVCWDPSGEFLASVSEDSVRVWTLDQEVKGNVFMS</sequence>
<name>A0A4Y1QUG2_PRUDU</name>
<gene>
    <name evidence="2" type="ORF">Prudu_003996</name>
</gene>
<dbReference type="PANTHER" id="PTHR44376">
    <property type="entry name" value="TRANSCRIPTIONAL REGULATOR OF FILAMENTOUS GROWTH FLO8"/>
    <property type="match status" value="1"/>
</dbReference>
<organism evidence="2">
    <name type="scientific">Prunus dulcis</name>
    <name type="common">Almond</name>
    <name type="synonym">Amygdalus dulcis</name>
    <dbReference type="NCBI Taxonomy" id="3755"/>
    <lineage>
        <taxon>Eukaryota</taxon>
        <taxon>Viridiplantae</taxon>
        <taxon>Streptophyta</taxon>
        <taxon>Embryophyta</taxon>
        <taxon>Tracheophyta</taxon>
        <taxon>Spermatophyta</taxon>
        <taxon>Magnoliopsida</taxon>
        <taxon>eudicotyledons</taxon>
        <taxon>Gunneridae</taxon>
        <taxon>Pentapetalae</taxon>
        <taxon>rosids</taxon>
        <taxon>fabids</taxon>
        <taxon>Rosales</taxon>
        <taxon>Rosaceae</taxon>
        <taxon>Amygdaloideae</taxon>
        <taxon>Amygdaleae</taxon>
        <taxon>Prunus</taxon>
    </lineage>
</organism>